<gene>
    <name evidence="3" type="ORF">DFO67_11836</name>
</gene>
<dbReference type="AlphaFoldDB" id="A0A4R8FN84"/>
<dbReference type="Gene3D" id="1.10.645.10">
    <property type="entry name" value="Cytochrome-c3 Hydrogenase, chain B"/>
    <property type="match status" value="1"/>
</dbReference>
<sequence length="422" mass="46028">MAVSWLRQLAARSCVPVFPVWGWHDDTLLARLALSPQIELVDSPRHASVLLVIGEIPAVLRGGLRRVHDQLPAPFAAVWLRGAPIMALGAPVQVARDDQLVETLVRTHRELMLGQRDSAPRLLPDEPPNPWKGLGDDGHGGEGMMGGNPYGRPMAMNMQDDLRDGLTLDSLTFRLGPFFPALPAGLCAEVTLQGDVIQSWETRHAALPQRLDPIFHAARQHPVSIAGLELARARHHLVQLYRALHLAGLERVSHQALSLSQRLTSSSRLDGLRRQLIRSGIFRLAAMEGGLLDTETASHLGGPAARAGGLDKDLRSDDAGYRQLGFRPQCRSAGTTRARWEQWLAEIEQSLQLARQAERDNLQTANTGAVETPRGPWADERPADGSALFDEVLPGLEWDEAMSLVTSLDLRAVADAPGEASA</sequence>
<reference evidence="3 4" key="1">
    <citation type="submission" date="2019-03" db="EMBL/GenBank/DDBJ databases">
        <title>Freshwater and sediment microbial communities from various areas in North America, analyzing microbe dynamics in response to fracking.</title>
        <authorList>
            <person name="Lamendella R."/>
        </authorList>
    </citation>
    <scope>NUCLEOTIDE SEQUENCE [LARGE SCALE GENOMIC DNA]</scope>
    <source>
        <strain evidence="3 4">6_TX</strain>
    </source>
</reference>
<evidence type="ECO:0000259" key="2">
    <source>
        <dbReference type="Pfam" id="PF00346"/>
    </source>
</evidence>
<feature type="region of interest" description="Disordered" evidence="1">
    <location>
        <begin position="118"/>
        <end position="142"/>
    </location>
</feature>
<accession>A0A4R8FN84</accession>
<protein>
    <submittedName>
        <fullName evidence="3">Respiratory-subunit NADH dehydrogenase subunit</fullName>
    </submittedName>
</protein>
<proteinExistence type="predicted"/>
<dbReference type="Proteomes" id="UP000294489">
    <property type="component" value="Unassembled WGS sequence"/>
</dbReference>
<dbReference type="EMBL" id="SOEC01000018">
    <property type="protein sequence ID" value="TDX25468.1"/>
    <property type="molecule type" value="Genomic_DNA"/>
</dbReference>
<feature type="region of interest" description="Disordered" evidence="1">
    <location>
        <begin position="364"/>
        <end position="383"/>
    </location>
</feature>
<dbReference type="Pfam" id="PF00346">
    <property type="entry name" value="Complex1_49kDa"/>
    <property type="match status" value="1"/>
</dbReference>
<dbReference type="GO" id="GO:0048038">
    <property type="term" value="F:quinone binding"/>
    <property type="evidence" value="ECO:0007669"/>
    <property type="project" value="InterPro"/>
</dbReference>
<comment type="caution">
    <text evidence="3">The sequence shown here is derived from an EMBL/GenBank/DDBJ whole genome shotgun (WGS) entry which is preliminary data.</text>
</comment>
<evidence type="ECO:0000313" key="4">
    <source>
        <dbReference type="Proteomes" id="UP000294489"/>
    </source>
</evidence>
<dbReference type="RefSeq" id="WP_134019695.1">
    <property type="nucleotide sequence ID" value="NZ_SOEC01000018.1"/>
</dbReference>
<dbReference type="GO" id="GO:0016651">
    <property type="term" value="F:oxidoreductase activity, acting on NAD(P)H"/>
    <property type="evidence" value="ECO:0007669"/>
    <property type="project" value="InterPro"/>
</dbReference>
<dbReference type="InterPro" id="IPR001135">
    <property type="entry name" value="NADH_Q_OxRdtase_suD"/>
</dbReference>
<evidence type="ECO:0000256" key="1">
    <source>
        <dbReference type="SAM" id="MobiDB-lite"/>
    </source>
</evidence>
<dbReference type="GO" id="GO:0051287">
    <property type="term" value="F:NAD binding"/>
    <property type="evidence" value="ECO:0007669"/>
    <property type="project" value="InterPro"/>
</dbReference>
<evidence type="ECO:0000313" key="3">
    <source>
        <dbReference type="EMBL" id="TDX25468.1"/>
    </source>
</evidence>
<dbReference type="InterPro" id="IPR029014">
    <property type="entry name" value="NiFe-Hase_large"/>
</dbReference>
<dbReference type="OrthoDB" id="6178681at2"/>
<organism evidence="3 4">
    <name type="scientific">Modicisalibacter xianhensis</name>
    <dbReference type="NCBI Taxonomy" id="442341"/>
    <lineage>
        <taxon>Bacteria</taxon>
        <taxon>Pseudomonadati</taxon>
        <taxon>Pseudomonadota</taxon>
        <taxon>Gammaproteobacteria</taxon>
        <taxon>Oceanospirillales</taxon>
        <taxon>Halomonadaceae</taxon>
        <taxon>Modicisalibacter</taxon>
    </lineage>
</organism>
<name>A0A4R8FN84_9GAMM</name>
<dbReference type="SUPFAM" id="SSF56762">
    <property type="entry name" value="HydB/Nqo4-like"/>
    <property type="match status" value="1"/>
</dbReference>
<feature type="domain" description="NADH-quinone oxidoreductase subunit D" evidence="2">
    <location>
        <begin position="266"/>
        <end position="359"/>
    </location>
</feature>